<feature type="domain" description="VWFD" evidence="7">
    <location>
        <begin position="4775"/>
        <end position="4951"/>
    </location>
</feature>
<evidence type="ECO:0000256" key="3">
    <source>
        <dbReference type="ARBA" id="ARBA00022737"/>
    </source>
</evidence>
<feature type="domain" description="VWFD" evidence="7">
    <location>
        <begin position="4020"/>
        <end position="4198"/>
    </location>
</feature>
<dbReference type="Pfam" id="PF12714">
    <property type="entry name" value="TILa"/>
    <property type="match status" value="10"/>
</dbReference>
<dbReference type="PROSITE" id="PS50184">
    <property type="entry name" value="VWFC_2"/>
    <property type="match status" value="1"/>
</dbReference>
<dbReference type="Gene3D" id="2.10.25.10">
    <property type="entry name" value="Laminin"/>
    <property type="match status" value="13"/>
</dbReference>
<dbReference type="Pfam" id="PF00094">
    <property type="entry name" value="VWD"/>
    <property type="match status" value="13"/>
</dbReference>
<feature type="domain" description="VWFD" evidence="7">
    <location>
        <begin position="596"/>
        <end position="750"/>
    </location>
</feature>
<dbReference type="PROSITE" id="PS51233">
    <property type="entry name" value="VWFD"/>
    <property type="match status" value="13"/>
</dbReference>
<dbReference type="Proteomes" id="UP000472274">
    <property type="component" value="Unplaced"/>
</dbReference>
<comment type="subcellular location">
    <subcellularLocation>
        <location evidence="1">Secreted</location>
    </subcellularLocation>
</comment>
<feature type="domain" description="VWFD" evidence="7">
    <location>
        <begin position="950"/>
        <end position="1116"/>
    </location>
</feature>
<dbReference type="PANTHER" id="PTHR11339">
    <property type="entry name" value="EXTRACELLULAR MATRIX GLYCOPROTEIN RELATED"/>
    <property type="match status" value="1"/>
</dbReference>
<dbReference type="InterPro" id="IPR002919">
    <property type="entry name" value="TIL_dom"/>
</dbReference>
<keyword evidence="2" id="KW-0964">Secreted</keyword>
<name>A0A674IXW3_9SAUR</name>
<dbReference type="Pfam" id="PF01826">
    <property type="entry name" value="TIL"/>
    <property type="match status" value="13"/>
</dbReference>
<evidence type="ECO:0000313" key="9">
    <source>
        <dbReference type="Proteomes" id="UP000472274"/>
    </source>
</evidence>
<dbReference type="InterPro" id="IPR001007">
    <property type="entry name" value="VWF_dom"/>
</dbReference>
<dbReference type="SMART" id="SM00216">
    <property type="entry name" value="VWD"/>
    <property type="match status" value="13"/>
</dbReference>
<dbReference type="InterPro" id="IPR050780">
    <property type="entry name" value="Mucin_vWF_Thrombospondin_sf"/>
</dbReference>
<keyword evidence="3" id="KW-0677">Repeat</keyword>
<dbReference type="CDD" id="cd19941">
    <property type="entry name" value="TIL"/>
    <property type="match status" value="13"/>
</dbReference>
<evidence type="ECO:0000313" key="8">
    <source>
        <dbReference type="Ensembl" id="ENSTMTP00000013830.1"/>
    </source>
</evidence>
<dbReference type="InterPro" id="IPR000742">
    <property type="entry name" value="EGF"/>
</dbReference>
<evidence type="ECO:0000256" key="2">
    <source>
        <dbReference type="ARBA" id="ARBA00022525"/>
    </source>
</evidence>
<feature type="domain" description="VWFD" evidence="7">
    <location>
        <begin position="1321"/>
        <end position="1499"/>
    </location>
</feature>
<dbReference type="InterPro" id="IPR025615">
    <property type="entry name" value="TILa_dom"/>
</dbReference>
<protein>
    <recommendedName>
        <fullName evidence="10">Fc fragment of IgG binding protein</fullName>
    </recommendedName>
</protein>
<reference evidence="8" key="2">
    <citation type="submission" date="2025-09" db="UniProtKB">
        <authorList>
            <consortium name="Ensembl"/>
        </authorList>
    </citation>
    <scope>IDENTIFICATION</scope>
</reference>
<dbReference type="InterPro" id="IPR001846">
    <property type="entry name" value="VWF_type-D"/>
</dbReference>
<organism evidence="8 9">
    <name type="scientific">Terrapene triunguis</name>
    <name type="common">Three-toed box turtle</name>
    <dbReference type="NCBI Taxonomy" id="2587831"/>
    <lineage>
        <taxon>Eukaryota</taxon>
        <taxon>Metazoa</taxon>
        <taxon>Chordata</taxon>
        <taxon>Craniata</taxon>
        <taxon>Vertebrata</taxon>
        <taxon>Euteleostomi</taxon>
        <taxon>Archelosauria</taxon>
        <taxon>Testudinata</taxon>
        <taxon>Testudines</taxon>
        <taxon>Cryptodira</taxon>
        <taxon>Durocryptodira</taxon>
        <taxon>Testudinoidea</taxon>
        <taxon>Emydidae</taxon>
        <taxon>Terrapene</taxon>
    </lineage>
</organism>
<feature type="domain" description="VWFC" evidence="6">
    <location>
        <begin position="4347"/>
        <end position="4409"/>
    </location>
</feature>
<dbReference type="SMART" id="SM00214">
    <property type="entry name" value="VWC"/>
    <property type="match status" value="6"/>
</dbReference>
<dbReference type="InterPro" id="IPR036084">
    <property type="entry name" value="Ser_inhib-like_sf"/>
</dbReference>
<evidence type="ECO:0000259" key="7">
    <source>
        <dbReference type="PROSITE" id="PS51233"/>
    </source>
</evidence>
<dbReference type="Ensembl" id="ENSTMTT00000014304.1">
    <property type="protein sequence ID" value="ENSTMTP00000013830.1"/>
    <property type="gene ID" value="ENSTMTG00000009918.1"/>
</dbReference>
<accession>A0A674IXW3</accession>
<dbReference type="InterPro" id="IPR014853">
    <property type="entry name" value="VWF/SSPO/ZAN-like_Cys-rich_dom"/>
</dbReference>
<feature type="domain" description="VWFD" evidence="7">
    <location>
        <begin position="2041"/>
        <end position="2219"/>
    </location>
</feature>
<dbReference type="Pfam" id="PF08742">
    <property type="entry name" value="C8"/>
    <property type="match status" value="12"/>
</dbReference>
<feature type="domain" description="VWFD" evidence="7">
    <location>
        <begin position="2432"/>
        <end position="2612"/>
    </location>
</feature>
<evidence type="ECO:0000259" key="6">
    <source>
        <dbReference type="PROSITE" id="PS50184"/>
    </source>
</evidence>
<dbReference type="GO" id="GO:0005615">
    <property type="term" value="C:extracellular space"/>
    <property type="evidence" value="ECO:0007669"/>
    <property type="project" value="TreeGrafter"/>
</dbReference>
<feature type="domain" description="VWFD" evidence="7">
    <location>
        <begin position="2823"/>
        <end position="3006"/>
    </location>
</feature>
<feature type="domain" description="VWFD" evidence="7">
    <location>
        <begin position="3213"/>
        <end position="3393"/>
    </location>
</feature>
<dbReference type="SMART" id="SM00181">
    <property type="entry name" value="EGF"/>
    <property type="match status" value="9"/>
</dbReference>
<dbReference type="FunFam" id="2.10.25.10:FF:000055">
    <property type="entry name" value="alpha-tectorin isoform X1"/>
    <property type="match status" value="7"/>
</dbReference>
<keyword evidence="4" id="KW-1015">Disulfide bond</keyword>
<evidence type="ECO:0008006" key="10">
    <source>
        <dbReference type="Google" id="ProtNLM"/>
    </source>
</evidence>
<evidence type="ECO:0000256" key="4">
    <source>
        <dbReference type="ARBA" id="ARBA00023157"/>
    </source>
</evidence>
<dbReference type="PANTHER" id="PTHR11339:SF244">
    <property type="entry name" value="IGGFC-BINDING PROTEIN"/>
    <property type="match status" value="1"/>
</dbReference>
<dbReference type="SMART" id="SM00832">
    <property type="entry name" value="C8"/>
    <property type="match status" value="12"/>
</dbReference>
<dbReference type="InParanoid" id="A0A674IXW3"/>
<feature type="domain" description="VWFD" evidence="7">
    <location>
        <begin position="210"/>
        <end position="390"/>
    </location>
</feature>
<dbReference type="GO" id="GO:0031012">
    <property type="term" value="C:extracellular matrix"/>
    <property type="evidence" value="ECO:0007669"/>
    <property type="project" value="TreeGrafter"/>
</dbReference>
<feature type="domain" description="VWFD" evidence="7">
    <location>
        <begin position="3628"/>
        <end position="3809"/>
    </location>
</feature>
<reference evidence="8" key="1">
    <citation type="submission" date="2025-08" db="UniProtKB">
        <authorList>
            <consortium name="Ensembl"/>
        </authorList>
    </citation>
    <scope>IDENTIFICATION</scope>
</reference>
<sequence>MKTNRSFISSLPVFCIQNKLAFLIQCGLVLFLLSNVRSPKVPYQGMSQPYNADRENAGVIIFSTELLLFILDAKRLFLMGRILTSAYMISEQKSHLGFLHYELCGPSCPASCAHPAVPSHCRTACEEGCQCDPGFVLSGTDCVPREQCGCTHNGRYHLAGESFWEGENCQRLCRCDGSSHAVHCSRSACAPGEFCGTRKGVYGCHEQTNGICWASGLPHYTTFDGKRYNSQGTCKYVFAEVCGASQSLPFFRVEVKNGNLPRVPVAVTSEVFVLVNRTEIHLQRGQHGTVKVIPWVTVTLPVNVKTLGVAIYQHGLYTVLQTPFGLSVSYDLAHSLFVGLPPEYRGQTCGLCGNFNGAAEDDFVTRNGSLGKDAFHFAADWKSEDVPGCDDGCSDSCPGCEEEESLVQSKSRCWVIQDPDGPFSACHSQIDPGHYLSDCIFDLCVSGGESSALCESIQTYAAACQRANVSISPWRSESFCDPRCPANSHYKLCEHPCRDLCAGSFLENHCSSLCSEGCFCNDGYLQSGDQCVLPGHCGCEHDGRYYGVGDFLWLADCTQRCSCDASSTFRCVPASCNPGQQCAVKDGKLGCQSQLSTCTVTGDPHYFTFDGAVAHFQGTCAYEISHTCNSSLDFSFRVVAANRNFRNPRVSFIYRVELWLRTGHFNSHIVLEREGRLLLTSIANVEIQFNGRHALFVRVGPEYREQLCGMCGNFNGDRRDDKVMPSGEKAQDDAEFGNTWTSDISPSRCKNDTGNTEACTKLTEFQQLCGILTNRSGPFSECHWHESPAPYYESCVYDLCQYGLGNHMLCAAVESYDEICAFHGVKVAKWRPGLRCANTYFDFCGPPCPASCISLNSSIQCTKPCVAGCFCREGYVLDAGRCVPVSRCGCTLNGQYHQLGEEVILTDTCSRKCSCRQPAQPMQCQDHACGALEICKVVDGVRGCYPVKFGALWVFGHPHYHIFDGLAFDSKGTCKYTLSKYCGPPGNLPDFTVKVENEHRGSITTLFLKGVRGWKETVNGSLVNLPLVLASGKLYAYYSGSSVIIQTEFGLSVSYDWSHYVTITIPEIYSGLVCGLGGDFNGNQSDDFRMPDGSVAPDLVSFVNSWKDVDSPFHCTAVGPQTECNKGAKNKYRIQSYCGIITDMEGPFKHCSNLTNAQMLMESCVHDLCATKGSHKTLCDTLRSYAVHCQSQGITIQPWRQLAGCALSCPPHSHYELCETHCQDMCAGSWLQKYCGHTCSEGCFCNDGYLWSGDECVLPEHCGCEHDGRYYGIGDHVWFSGCTQRCSCDSRDHFRCFRAKCYPGQQCAVKNSKLGCQSLLTTCVVTGDPHYFTFDGAVAHFQGICDYEISHTCNSSLDLSFRVVTANRHFRNPRVSFVYRVEIWLSTGNFNAHIVLERGKAVHVNGLRTRLPAHLGTVAKVLRLKNQLTVRAKGSLEIQFNGASSLFVRVGQEYRKQLCGMCGNFNGNPMDDKVLPSGERAGNNTQFGNSTRRVWAPLHWIMTQNPGTRIFQRLVWWLWPIGLCGILTNRSGPFSECHWHESPAPYFESCVYDLCQYGLGNRMLCTAIESYDEMCTIVGVKMANWRRRMGCSFTCPAKNYFDFCGPACPATCANLSAPLLCKKPCMAGCFCREGYVLDAGRCVPVSRCGCTLNGQYHQLGEEVILTDTCSRKCSCQQPAQPMQCQDHACGALETCSVVNGVRGCYPVTFGTCWVFGHSHYTTFDGVIFDYQGACKYILSKYCGPPGNLPDFAVNVKNEHKGSIAVAWTRLVELDVYGEHITIVAGQYGQVQVNGSLVNLPMVLASGKLYAYFSGSSAVLQTDFGLSVSYDWSHSVSVSVSEIYFGSLCGLGGDFNGNQSDDFRTPNGSVVPDAVTFGNSWKDADSPFHCTAVGLPAQCNEVELAQYRSQRYCGVIADTAGPFKECNQAVAAQIHLESCVRDVCVTRGSRETLCEVLRSYAQRCQSRGIAIEPWRQRAACAPGCPANSHYKLCEPPCRDSCARRLIQAHCSRLCAEGCFCNDGYLRSGASCVPEKQCGCVGDRVWLSGCQETCSCDGHFNFHCVPASCHPGQQCAVKDGKLGCQSQLSTCTVTGDPHYFTFDGAVAHFQGTCAYEISHTCNSSLDFSFRVVAANRHRRNRRVSFVSRVDVWLERGDQNIQFNGRHTLFVRVGPEYRGRLCGMCGNFNGMRRDDKVLPSGDRARSDAEFGNAWKAEPSPARFVGSWRTSGIPGDVCDPLEFEELCGTLTSQSGPFAECHWHVDPAPFYSSCLYDMCHYGTANGMLCMAIASYEELCSLQGIRVGAWRSSAQCPLACPVNSHDELCTRSCHFTCARLSAPAQCTRKCFEGCQCNIGFMFDGEACVFPASCRCIAVERVISGDCPEKCTCHVAGRQDCMHQDRCNPTLYCSTVQCRKKETCQIVDGRPECVAESESTCWAQGDPHYHTFDGRNFDFMGTCTYTIAKTCGSDSTLPSFSVKAKNDNRGNTRVSYVGYVTVEVYNVTVSVVRDETGFVRVNDQRSRLPISLLEGKLKVYQSGGSVVIETDFSLRVSYDWKSYLVVKISSSFSESVCGLCGNYNGEPGDDFATPTGALAASPVEFGKSWKVEDGDRFCWDDCHGECKSCSPELVGRFKAEPFCGWITKEGSGPFSRCHSVIDPKIYLDNCVYDLCMNDGRKEMLCWALTTYADACRREGVAISEWRISTGCSLPCPENSQYKACGSACPATCNDQAAPNNCSSPCVETCQCNEGFVLDAGKCIPKAGCGCEFQGRLYAPGEQFWGDGACTRRCLCDPQTRQVSCQATGCRTGEQCRVENGIRNCYPSSYGTCSASGDPHYISFDGKKFDFQGTCLYQFAGMCIKSQDLVDFQVLVQNDHRGSQVVSFTKRAGVLQVQSCLLSVRPFLLILWHWSQVNSVLINLPYSTNNSKISIYRRGQEAVIQTDFGLTVTFDWQGWITVTAPSTYAGAVCGLCGNFNGDKGDELTTRGGTLAPNPTAFGQSWKVKDIPGCVEVAKDECSDLAAIERRQRGMNGECGILLDKSGPFRECHSKVDPEGYFQDCVYDYCLFKGQQAVICQLITSYTAACQATGVTIYAWRTNSFCSLSCAQNSHYEVCARGCQSTCSSLYAPVQCSAQCWEGCVCDEGFVLSGDECVPISQCGCVYLGLYYKAGETFHPTCQEQCVCQASGDVVCKGLTCRPYEECKLVNGIRKCQPVGSATCSAAGDPHYLSFDGVAFDFQGTCTYILAKTCTNTGNLMSFAVKAENVPWGNGKVSVTKLVSVEVYGLTLTLLQNKKGLVMVDGVSHNLPVVVADGQLQAYQHGGNVLVQTDFGLTVSYDLVYQARVTIPGNYQGQMCGLCGNYNGRRDDEFLLPDGRAAPNVAAFGSAWKVPIPGAACEDGCAGNNCPVCEERKKDVFKQRNYCGLLTAPDGPFAACHSTVSPTVYFNNCLYDLCLGNGDSQILCQSIHSYVTACQEARVTIQPWRSTSFCPLSCPANSHYKVCADLCTTTCARITDARKCPDTCAEGCQCDDGFLFDGQGCVALQSCGCFNKGIYYKPNNTVLKNKCQQSCTCIPFQGFTCEAHSCASDETCEIRDGVMQCINKDPCKVLKCRTKETCKIENGRATCVPNYTGTCWGWGDPHYHTFDGLKFDFQGTCTYTIAKYCGTDPTLVPFTINEKNDNRGGNQAVSYVRLTNIYVYGYIISIYKKEVGKIRINDVITSLPVTLEDGKIKLYQSGLNAILQTDFGLQVSYDWNWHLIITLPSSYYGAMCGLCGDFNQNRGDDMTSPNGTRVSSIVEWAKGWKVKDRDPFCWDYCPGNCPTCDESRKEAYGGDEYCGLISKAPGGPFRECHPKVSAEDIFDSCIYDVCLNGGAKNILCQALEAYAAICKKQGITVYDWRTPSGCVLPCPENSHYEACGNACPASCSDRTAPSSCREPCVETCQCDDGYVLSAGQCVPVGSCGCDYNGRYYQPNEEFWADENCRSRCRCDPSLGMVVCQETSCKASERCAVINGVRDCHAISYSTCTASGDPHYTTFDGKKYDFMGTCIYQLAGVCSEDPTLTPFNVKVENNNRGSKAVSYTKTVTLEVYGRNITVSQQYPRKIKVDGVFMDLPFYHEEKLQAYVSGSHIVIKTAFDLRVTFDGSSVVRVTVPNTYTNALCGLCGNNNQTASDDLTMRDGSRAANAIQFAENWKVGEVPGCLPSCTKDCPVCSEAQRQPYKGDRYCGVIIRGDGPFRECHEVIDPAPFFDDCVFDTCQYKGHRDALCSAISAYVTACQARGIQIGQWRSASFCPTCPRNFHYELCGNGCPATCHGLSAPDGCDAPCAEGCFCDAGFLLSGDRCVPIAQCGCVHQGRYYRKGEEFYASTSCQKRCRCKDNGIVECQEASCGANEQCRVENGILGCHATGCGKCVVSGDRHYLTFDGRAFDFQGTCTYSLARVCSSDAGLANFSVVVENESYGNGQVSVARMVVVSVDGELYTLPLSMNDGKLRINQEGNNIIVQSASGLKVLYDTSYYVLVSIPSSYKGHVCGLCGNFNGDKNDDFLLPSGKSAQNADEFGASWKVPVDGATCTDGCGERCPVCDAAKTAPYQVDSSCGLLKATSGPFQYCHSLVSPTEYFNHCLYDMCAANGAREILCQSVQAYATACQAAGGTVSAWRTASFCPFTCPANSHYELCTRSCDFTCAGLFSPAQCTAKCFEGCQCDAGYAFNGETCTPMEGCGCVRDGRYIKVGSIISGACSEKCTCQASGGLVCKPHSCPDKEICALQDGVRGCVTQEGRCTLLPGAQLTSFDGASGGDLHSGAYELASLCNDSAPSWFRVVVDIRACGDGAAMAGTTAYIFFRDAFIAVKRNKETWVNGRLVQLPVNVSGAVSVSRSQGGVAVVQGSGMQVLFSPSGEVTVRVSESLANKLCASCGNFNGDVSDDLRLPSGKVAGNIAEVIDAWKARDFSGPCFSNGRS</sequence>
<dbReference type="GeneTree" id="ENSGT00950000183155"/>
<feature type="domain" description="VWFD" evidence="7">
    <location>
        <begin position="1710"/>
        <end position="1890"/>
    </location>
</feature>
<keyword evidence="9" id="KW-1185">Reference proteome</keyword>
<dbReference type="SMART" id="SM00215">
    <property type="entry name" value="VWC_out"/>
    <property type="match status" value="8"/>
</dbReference>
<proteinExistence type="predicted"/>
<keyword evidence="5" id="KW-0325">Glycoprotein</keyword>
<evidence type="ECO:0000256" key="5">
    <source>
        <dbReference type="ARBA" id="ARBA00023180"/>
    </source>
</evidence>
<evidence type="ECO:0000256" key="1">
    <source>
        <dbReference type="ARBA" id="ARBA00004613"/>
    </source>
</evidence>
<dbReference type="FunFam" id="2.10.25.10:FF:000153">
    <property type="entry name" value="MUC5B isoform 1"/>
    <property type="match status" value="3"/>
</dbReference>
<dbReference type="SUPFAM" id="SSF57567">
    <property type="entry name" value="Serine protease inhibitors"/>
    <property type="match status" value="13"/>
</dbReference>
<feature type="domain" description="VWFD" evidence="7">
    <location>
        <begin position="4406"/>
        <end position="4569"/>
    </location>
</feature>